<name>A0ABT2LVK0_9HYPH</name>
<keyword evidence="7" id="KW-1185">Reference proteome</keyword>
<sequence>MPLPMLRWSAAESRQTAELGEAIKSALLKQPQSPVATMIEGNIVPRGQVEPALPAAVIETMKLFKLIEHEGDQLAPRFQGRMIGPHLVFSDLRQSMRVVRASQDQNTYVDPMWEGPVMSNLLIRGEAGDGLDMGCGCGIIALAMSSYCRRVTALDINPRALMLARFNVALNGVENVEVLESDLFSAVPNAVFDRVVFNAPVGMELLPRNALESGEQILLRFFHELSAHLSPDGVVQMNLCVKDWSRASFFTNLRLWLGENADEYQGLFLELWRVERGLKFQVRRLLSPFVFNGNRGKLLAIKRGQLFLQRNNRPGFRDFATRYNEWAPVMGPEFGEYFIRWAMDSEALTAGPSVALPATAIERVDEERWPQAGGLFKAFLEEARGGEPFAPTFRRPSQNQSTQADFMP</sequence>
<accession>A0ABT2LVK0</accession>
<dbReference type="CDD" id="cd02440">
    <property type="entry name" value="AdoMet_MTases"/>
    <property type="match status" value="1"/>
</dbReference>
<comment type="caution">
    <text evidence="6">The sequence shown here is derived from an EMBL/GenBank/DDBJ whole genome shotgun (WGS) entry which is preliminary data.</text>
</comment>
<evidence type="ECO:0000256" key="1">
    <source>
        <dbReference type="ARBA" id="ARBA00022603"/>
    </source>
</evidence>
<evidence type="ECO:0000259" key="5">
    <source>
        <dbReference type="Pfam" id="PF05175"/>
    </source>
</evidence>
<dbReference type="Pfam" id="PF05175">
    <property type="entry name" value="MTS"/>
    <property type="match status" value="1"/>
</dbReference>
<evidence type="ECO:0000313" key="7">
    <source>
        <dbReference type="Proteomes" id="UP001320831"/>
    </source>
</evidence>
<dbReference type="RefSeq" id="WP_260907579.1">
    <property type="nucleotide sequence ID" value="NZ_JAOCZP010000015.1"/>
</dbReference>
<dbReference type="InterPro" id="IPR029063">
    <property type="entry name" value="SAM-dependent_MTases_sf"/>
</dbReference>
<dbReference type="GO" id="GO:0008168">
    <property type="term" value="F:methyltransferase activity"/>
    <property type="evidence" value="ECO:0007669"/>
    <property type="project" value="UniProtKB-KW"/>
</dbReference>
<feature type="region of interest" description="Disordered" evidence="4">
    <location>
        <begin position="387"/>
        <end position="408"/>
    </location>
</feature>
<evidence type="ECO:0000313" key="6">
    <source>
        <dbReference type="EMBL" id="MCT7378572.1"/>
    </source>
</evidence>
<evidence type="ECO:0000256" key="3">
    <source>
        <dbReference type="ARBA" id="ARBA00022691"/>
    </source>
</evidence>
<dbReference type="EMBL" id="JAOCZP010000015">
    <property type="protein sequence ID" value="MCT7378572.1"/>
    <property type="molecule type" value="Genomic_DNA"/>
</dbReference>
<gene>
    <name evidence="6" type="ORF">N5A92_26525</name>
</gene>
<dbReference type="Proteomes" id="UP001320831">
    <property type="component" value="Unassembled WGS sequence"/>
</dbReference>
<dbReference type="PANTHER" id="PTHR47816">
    <property type="entry name" value="RIBOSOMAL RNA SMALL SUBUNIT METHYLTRANSFERASE C"/>
    <property type="match status" value="1"/>
</dbReference>
<keyword evidence="3" id="KW-0949">S-adenosyl-L-methionine</keyword>
<dbReference type="SUPFAM" id="SSF53335">
    <property type="entry name" value="S-adenosyl-L-methionine-dependent methyltransferases"/>
    <property type="match status" value="1"/>
</dbReference>
<feature type="domain" description="Methyltransferase small" evidence="5">
    <location>
        <begin position="126"/>
        <end position="236"/>
    </location>
</feature>
<dbReference type="GO" id="GO:0032259">
    <property type="term" value="P:methylation"/>
    <property type="evidence" value="ECO:0007669"/>
    <property type="project" value="UniProtKB-KW"/>
</dbReference>
<evidence type="ECO:0000256" key="2">
    <source>
        <dbReference type="ARBA" id="ARBA00022679"/>
    </source>
</evidence>
<organism evidence="6 7">
    <name type="scientific">Chelativorans salis</name>
    <dbReference type="NCBI Taxonomy" id="2978478"/>
    <lineage>
        <taxon>Bacteria</taxon>
        <taxon>Pseudomonadati</taxon>
        <taxon>Pseudomonadota</taxon>
        <taxon>Alphaproteobacteria</taxon>
        <taxon>Hyphomicrobiales</taxon>
        <taxon>Phyllobacteriaceae</taxon>
        <taxon>Chelativorans</taxon>
    </lineage>
</organism>
<dbReference type="PANTHER" id="PTHR47816:SF4">
    <property type="entry name" value="RIBOSOMAL RNA SMALL SUBUNIT METHYLTRANSFERASE C"/>
    <property type="match status" value="1"/>
</dbReference>
<feature type="compositionally biased region" description="Polar residues" evidence="4">
    <location>
        <begin position="395"/>
        <end position="408"/>
    </location>
</feature>
<keyword evidence="1 6" id="KW-0489">Methyltransferase</keyword>
<dbReference type="Gene3D" id="3.40.50.150">
    <property type="entry name" value="Vaccinia Virus protein VP39"/>
    <property type="match status" value="1"/>
</dbReference>
<evidence type="ECO:0000256" key="4">
    <source>
        <dbReference type="SAM" id="MobiDB-lite"/>
    </source>
</evidence>
<reference evidence="6 7" key="1">
    <citation type="submission" date="2022-09" db="EMBL/GenBank/DDBJ databases">
        <title>Chelativorans salina sp. nov., a novel slightly halophilic bacterium isolated from a saline lake sediment enrichment.</title>
        <authorList>
            <person name="Gao L."/>
            <person name="Fang B.-Z."/>
            <person name="Li W.-J."/>
        </authorList>
    </citation>
    <scope>NUCLEOTIDE SEQUENCE [LARGE SCALE GENOMIC DNA]</scope>
    <source>
        <strain evidence="6 7">EGI FJ00035</strain>
    </source>
</reference>
<keyword evidence="2" id="KW-0808">Transferase</keyword>
<proteinExistence type="predicted"/>
<protein>
    <submittedName>
        <fullName evidence="6">Methyltransferase</fullName>
    </submittedName>
</protein>
<dbReference type="InterPro" id="IPR007848">
    <property type="entry name" value="Small_mtfrase_dom"/>
</dbReference>
<dbReference type="InterPro" id="IPR046977">
    <property type="entry name" value="RsmC/RlmG"/>
</dbReference>